<protein>
    <submittedName>
        <fullName evidence="1">Uncharacterized protein</fullName>
    </submittedName>
</protein>
<sequence length="90" mass="10233">MNKPIHNELLLGPLKRTPLDTQRPGMLGQSQMRLLIRQPLHVQQQDLRVTAQTRMTHNIVRGLRVTPNRRDSMPKHPGGLISTSWVKALG</sequence>
<name>A0ABV1Q3W7_STRMI</name>
<reference evidence="1 2" key="1">
    <citation type="submission" date="2024-01" db="EMBL/GenBank/DDBJ databases">
        <title>Metagenomic exploration of the rhizosphere soil microbial community and their significance in facilitating the development of wild simulated ginseng.</title>
        <authorList>
            <person name="Huang J."/>
        </authorList>
    </citation>
    <scope>NUCLEOTIDE SEQUENCE [LARGE SCALE GENOMIC DNA]</scope>
    <source>
        <strain evidence="1 2">WY141</strain>
    </source>
</reference>
<accession>A0ABV1Q3W7</accession>
<keyword evidence="2" id="KW-1185">Reference proteome</keyword>
<proteinExistence type="predicted"/>
<evidence type="ECO:0000313" key="2">
    <source>
        <dbReference type="Proteomes" id="UP001456562"/>
    </source>
</evidence>
<dbReference type="Proteomes" id="UP001456562">
    <property type="component" value="Unassembled WGS sequence"/>
</dbReference>
<dbReference type="EMBL" id="JBEJUE010000013">
    <property type="protein sequence ID" value="MER0425839.1"/>
    <property type="molecule type" value="Genomic_DNA"/>
</dbReference>
<comment type="caution">
    <text evidence="1">The sequence shown here is derived from an EMBL/GenBank/DDBJ whole genome shotgun (WGS) entry which is preliminary data.</text>
</comment>
<evidence type="ECO:0000313" key="1">
    <source>
        <dbReference type="EMBL" id="MER0425839.1"/>
    </source>
</evidence>
<organism evidence="1 2">
    <name type="scientific">Streptomyces microflavus</name>
    <name type="common">Streptomyces lipmanii</name>
    <dbReference type="NCBI Taxonomy" id="1919"/>
    <lineage>
        <taxon>Bacteria</taxon>
        <taxon>Bacillati</taxon>
        <taxon>Actinomycetota</taxon>
        <taxon>Actinomycetes</taxon>
        <taxon>Kitasatosporales</taxon>
        <taxon>Streptomycetaceae</taxon>
        <taxon>Streptomyces</taxon>
    </lineage>
</organism>
<gene>
    <name evidence="1" type="ORF">ABR748_16625</name>
</gene>